<proteinExistence type="inferred from homology"/>
<dbReference type="AlphaFoldDB" id="A0A251NKW0"/>
<dbReference type="FunFam" id="3.40.50.2000:FF:000080">
    <property type="entry name" value="Glycosyltransferase"/>
    <property type="match status" value="1"/>
</dbReference>
<dbReference type="Pfam" id="PF00201">
    <property type="entry name" value="UDPGT"/>
    <property type="match status" value="1"/>
</dbReference>
<keyword evidence="2 4" id="KW-0328">Glycosyltransferase</keyword>
<evidence type="ECO:0000256" key="3">
    <source>
        <dbReference type="ARBA" id="ARBA00022679"/>
    </source>
</evidence>
<dbReference type="InterPro" id="IPR050481">
    <property type="entry name" value="UDP-glycosyltransf_plant"/>
</dbReference>
<accession>A0A251NKW0</accession>
<evidence type="ECO:0000256" key="1">
    <source>
        <dbReference type="ARBA" id="ARBA00009995"/>
    </source>
</evidence>
<dbReference type="PANTHER" id="PTHR48048">
    <property type="entry name" value="GLYCOSYLTRANSFERASE"/>
    <property type="match status" value="1"/>
</dbReference>
<dbReference type="FunFam" id="3.40.50.2000:FF:000056">
    <property type="entry name" value="Glycosyltransferase"/>
    <property type="match status" value="1"/>
</dbReference>
<dbReference type="SUPFAM" id="SSF53756">
    <property type="entry name" value="UDP-Glycosyltransferase/glycogen phosphorylase"/>
    <property type="match status" value="1"/>
</dbReference>
<keyword evidence="3 4" id="KW-0808">Transferase</keyword>
<dbReference type="InterPro" id="IPR002213">
    <property type="entry name" value="UDP_glucos_trans"/>
</dbReference>
<dbReference type="GO" id="GO:0035251">
    <property type="term" value="F:UDP-glucosyltransferase activity"/>
    <property type="evidence" value="ECO:0000318"/>
    <property type="project" value="GO_Central"/>
</dbReference>
<dbReference type="OrthoDB" id="5835829at2759"/>
<dbReference type="CDD" id="cd03784">
    <property type="entry name" value="GT1_Gtf-like"/>
    <property type="match status" value="1"/>
</dbReference>
<dbReference type="PANTHER" id="PTHR48048:SF94">
    <property type="entry name" value="GLYCOSYLTRANSFERASE"/>
    <property type="match status" value="1"/>
</dbReference>
<reference evidence="6 7" key="1">
    <citation type="journal article" date="2013" name="Nat. Genet.">
        <title>The high-quality draft genome of peach (Prunus persica) identifies unique patterns of genetic diversity, domestication and genome evolution.</title>
        <authorList>
            <consortium name="International Peach Genome Initiative"/>
            <person name="Verde I."/>
            <person name="Abbott A.G."/>
            <person name="Scalabrin S."/>
            <person name="Jung S."/>
            <person name="Shu S."/>
            <person name="Marroni F."/>
            <person name="Zhebentyayeva T."/>
            <person name="Dettori M.T."/>
            <person name="Grimwood J."/>
            <person name="Cattonaro F."/>
            <person name="Zuccolo A."/>
            <person name="Rossini L."/>
            <person name="Jenkins J."/>
            <person name="Vendramin E."/>
            <person name="Meisel L.A."/>
            <person name="Decroocq V."/>
            <person name="Sosinski B."/>
            <person name="Prochnik S."/>
            <person name="Mitros T."/>
            <person name="Policriti A."/>
            <person name="Cipriani G."/>
            <person name="Dondini L."/>
            <person name="Ficklin S."/>
            <person name="Goodstein D.M."/>
            <person name="Xuan P."/>
            <person name="Del Fabbro C."/>
            <person name="Aramini V."/>
            <person name="Copetti D."/>
            <person name="Gonzalez S."/>
            <person name="Horner D.S."/>
            <person name="Falchi R."/>
            <person name="Lucas S."/>
            <person name="Mica E."/>
            <person name="Maldonado J."/>
            <person name="Lazzari B."/>
            <person name="Bielenberg D."/>
            <person name="Pirona R."/>
            <person name="Miculan M."/>
            <person name="Barakat A."/>
            <person name="Testolin R."/>
            <person name="Stella A."/>
            <person name="Tartarini S."/>
            <person name="Tonutti P."/>
            <person name="Arus P."/>
            <person name="Orellana A."/>
            <person name="Wells C."/>
            <person name="Main D."/>
            <person name="Vizzotto G."/>
            <person name="Silva H."/>
            <person name="Salamini F."/>
            <person name="Schmutz J."/>
            <person name="Morgante M."/>
            <person name="Rokhsar D.S."/>
        </authorList>
    </citation>
    <scope>NUCLEOTIDE SEQUENCE [LARGE SCALE GENOMIC DNA]</scope>
    <source>
        <strain evidence="7">cv. Nemared</strain>
    </source>
</reference>
<dbReference type="Gene3D" id="3.40.50.2000">
    <property type="entry name" value="Glycogen Phosphorylase B"/>
    <property type="match status" value="2"/>
</dbReference>
<organism evidence="6 7">
    <name type="scientific">Prunus persica</name>
    <name type="common">Peach</name>
    <name type="synonym">Amygdalus persica</name>
    <dbReference type="NCBI Taxonomy" id="3760"/>
    <lineage>
        <taxon>Eukaryota</taxon>
        <taxon>Viridiplantae</taxon>
        <taxon>Streptophyta</taxon>
        <taxon>Embryophyta</taxon>
        <taxon>Tracheophyta</taxon>
        <taxon>Spermatophyta</taxon>
        <taxon>Magnoliopsida</taxon>
        <taxon>eudicotyledons</taxon>
        <taxon>Gunneridae</taxon>
        <taxon>Pentapetalae</taxon>
        <taxon>rosids</taxon>
        <taxon>fabids</taxon>
        <taxon>Rosales</taxon>
        <taxon>Rosaceae</taxon>
        <taxon>Amygdaloideae</taxon>
        <taxon>Amygdaleae</taxon>
        <taxon>Prunus</taxon>
    </lineage>
</organism>
<dbReference type="Proteomes" id="UP000006882">
    <property type="component" value="Chromosome G6"/>
</dbReference>
<dbReference type="InterPro" id="IPR035595">
    <property type="entry name" value="UDP_glycos_trans_CS"/>
</dbReference>
<comment type="similarity">
    <text evidence="1 4">Belongs to the UDP-glycosyltransferase family.</text>
</comment>
<keyword evidence="7" id="KW-1185">Reference proteome</keyword>
<evidence type="ECO:0000256" key="2">
    <source>
        <dbReference type="ARBA" id="ARBA00022676"/>
    </source>
</evidence>
<evidence type="ECO:0000313" key="7">
    <source>
        <dbReference type="Proteomes" id="UP000006882"/>
    </source>
</evidence>
<dbReference type="eggNOG" id="KOG1192">
    <property type="taxonomic scope" value="Eukaryota"/>
</dbReference>
<dbReference type="EMBL" id="CM007656">
    <property type="protein sequence ID" value="ONH99942.1"/>
    <property type="molecule type" value="Genomic_DNA"/>
</dbReference>
<dbReference type="SMR" id="A0A251NKW0"/>
<dbReference type="PROSITE" id="PS00375">
    <property type="entry name" value="UDPGT"/>
    <property type="match status" value="1"/>
</dbReference>
<evidence type="ECO:0000313" key="6">
    <source>
        <dbReference type="EMBL" id="ONH99942.1"/>
    </source>
</evidence>
<dbReference type="EC" id="2.4.1.-" evidence="5"/>
<protein>
    <recommendedName>
        <fullName evidence="5">Glycosyltransferase</fullName>
        <ecNumber evidence="5">2.4.1.-</ecNumber>
    </recommendedName>
</protein>
<evidence type="ECO:0000256" key="5">
    <source>
        <dbReference type="RuleBase" id="RU362057"/>
    </source>
</evidence>
<name>A0A251NKW0_PRUPE</name>
<evidence type="ECO:0000256" key="4">
    <source>
        <dbReference type="RuleBase" id="RU003718"/>
    </source>
</evidence>
<sequence length="482" mass="53214">MKKVEIVFIPVPGSGHLVSTLQFAKNLIDRNDTISITVLSIPSPFPSSLSSYTNSLVASEPRIRLIDVPQPPAKPPSIESFKSPAKRFSLYIETHLPNIRNIITEIVSSHAKSDSVRVAGIVVDFFCASMIDVAKELHLPSYLFMPSNTGYLSFMLHLPAYHEQNGEVPKDSDPEWLIKGIEIPVPPRVLPVALTDGSYSAYVKLASRFRETKGIIVNTFLELETHAINSFSDDDQTPPLYPVGPVIDVDDGQSHSNLEQAQRDRIIKWLDDQPQSSVVFLCFGSMGSFEAEQVKEIAAGLEHSGQRFLWALRMPPPKDKGMMPSDCSNLEEVLPDGFLERTQGKGLICGWAPQVEVLGHEAIGGFVSHCGWNSILESLWHGVPIVTWPMYAEQQLNAFRMVKESGLAMEMRLDYKKGSGEVVGADEIERAVVAVMDMDSEVRKKVKEMGEMTRKAVKDGGSSFASVGRFIEDVIGNNCGPN</sequence>
<gene>
    <name evidence="6" type="ORF">PRUPE_6G059000</name>
</gene>
<dbReference type="Gramene" id="ONH99942">
    <property type="protein sequence ID" value="ONH99942"/>
    <property type="gene ID" value="PRUPE_6G059000"/>
</dbReference>